<accession>A0AAV7F4E4</accession>
<evidence type="ECO:0000313" key="3">
    <source>
        <dbReference type="Proteomes" id="UP000825729"/>
    </source>
</evidence>
<protein>
    <submittedName>
        <fullName evidence="2">Uncharacterized protein</fullName>
    </submittedName>
</protein>
<keyword evidence="3" id="KW-1185">Reference proteome</keyword>
<dbReference type="Proteomes" id="UP000825729">
    <property type="component" value="Unassembled WGS sequence"/>
</dbReference>
<sequence>MGGHGHSLVPLSPLSHVSQPRPLYMTVVVFTTMPPPFKDSHVAVLVEFEQTDPTQAFRSGVRTHMICHVRTPPSPPLSRQPEPENHRRSFPSFRAPSSLYKEIQDRHSVLCYTRGSLAREEELINVGGVGVQERGGAADRGPVEGVAGAAPGGVGAAEEAAGAGVPAMQPGDRVVRGAGAAAAGAGVAPLRGRNRGVVSPTGPDTVPPLAFLAPPHLTPQELLRPPLRSHFFSTVIISGSCSVVVLSTAVSL</sequence>
<gene>
    <name evidence="2" type="ORF">H6P81_007600</name>
</gene>
<evidence type="ECO:0000256" key="1">
    <source>
        <dbReference type="SAM" id="MobiDB-lite"/>
    </source>
</evidence>
<organism evidence="2 3">
    <name type="scientific">Aristolochia fimbriata</name>
    <name type="common">White veined hardy Dutchman's pipe vine</name>
    <dbReference type="NCBI Taxonomy" id="158543"/>
    <lineage>
        <taxon>Eukaryota</taxon>
        <taxon>Viridiplantae</taxon>
        <taxon>Streptophyta</taxon>
        <taxon>Embryophyta</taxon>
        <taxon>Tracheophyta</taxon>
        <taxon>Spermatophyta</taxon>
        <taxon>Magnoliopsida</taxon>
        <taxon>Magnoliidae</taxon>
        <taxon>Piperales</taxon>
        <taxon>Aristolochiaceae</taxon>
        <taxon>Aristolochia</taxon>
    </lineage>
</organism>
<name>A0AAV7F4E4_ARIFI</name>
<reference evidence="2 3" key="1">
    <citation type="submission" date="2021-07" db="EMBL/GenBank/DDBJ databases">
        <title>The Aristolochia fimbriata genome: insights into angiosperm evolution, floral development and chemical biosynthesis.</title>
        <authorList>
            <person name="Jiao Y."/>
        </authorList>
    </citation>
    <scope>NUCLEOTIDE SEQUENCE [LARGE SCALE GENOMIC DNA]</scope>
    <source>
        <strain evidence="2">IBCAS-2021</strain>
        <tissue evidence="2">Leaf</tissue>
    </source>
</reference>
<feature type="region of interest" description="Disordered" evidence="1">
    <location>
        <begin position="70"/>
        <end position="92"/>
    </location>
</feature>
<dbReference type="AlphaFoldDB" id="A0AAV7F4E4"/>
<proteinExistence type="predicted"/>
<evidence type="ECO:0000313" key="2">
    <source>
        <dbReference type="EMBL" id="KAG9454696.1"/>
    </source>
</evidence>
<dbReference type="EMBL" id="JAINDJ010000003">
    <property type="protein sequence ID" value="KAG9454696.1"/>
    <property type="molecule type" value="Genomic_DNA"/>
</dbReference>
<comment type="caution">
    <text evidence="2">The sequence shown here is derived from an EMBL/GenBank/DDBJ whole genome shotgun (WGS) entry which is preliminary data.</text>
</comment>